<sequence length="62" mass="7498">MILREWLADVCRKAKTEIILMYFFYLEVAHSPKTIRRVKALREVLRFLKFVCNWQSDGGDYE</sequence>
<evidence type="ECO:0000313" key="2">
    <source>
        <dbReference type="Proteomes" id="UP000295729"/>
    </source>
</evidence>
<keyword evidence="2" id="KW-1185">Reference proteome</keyword>
<organism evidence="1 2">
    <name type="scientific">Marinomonas communis</name>
    <dbReference type="NCBI Taxonomy" id="28254"/>
    <lineage>
        <taxon>Bacteria</taxon>
        <taxon>Pseudomonadati</taxon>
        <taxon>Pseudomonadota</taxon>
        <taxon>Gammaproteobacteria</taxon>
        <taxon>Oceanospirillales</taxon>
        <taxon>Oceanospirillaceae</taxon>
        <taxon>Marinomonas</taxon>
    </lineage>
</organism>
<name>A0A4R6WXL8_9GAMM</name>
<comment type="caution">
    <text evidence="1">The sequence shown here is derived from an EMBL/GenBank/DDBJ whole genome shotgun (WGS) entry which is preliminary data.</text>
</comment>
<dbReference type="AlphaFoldDB" id="A0A4R6WXL8"/>
<reference evidence="1 2" key="1">
    <citation type="submission" date="2019-03" db="EMBL/GenBank/DDBJ databases">
        <title>Genomic Encyclopedia of Type Strains, Phase IV (KMG-IV): sequencing the most valuable type-strain genomes for metagenomic binning, comparative biology and taxonomic classification.</title>
        <authorList>
            <person name="Goeker M."/>
        </authorList>
    </citation>
    <scope>NUCLEOTIDE SEQUENCE [LARGE SCALE GENOMIC DNA]</scope>
    <source>
        <strain evidence="1 2">DSM 5604</strain>
    </source>
</reference>
<dbReference type="Proteomes" id="UP000295729">
    <property type="component" value="Unassembled WGS sequence"/>
</dbReference>
<evidence type="ECO:0000313" key="1">
    <source>
        <dbReference type="EMBL" id="TDR05951.1"/>
    </source>
</evidence>
<proteinExistence type="predicted"/>
<accession>A0A4R6WXL8</accession>
<dbReference type="EMBL" id="SNZA01000007">
    <property type="protein sequence ID" value="TDR05951.1"/>
    <property type="molecule type" value="Genomic_DNA"/>
</dbReference>
<protein>
    <submittedName>
        <fullName evidence="1">Uncharacterized protein</fullName>
    </submittedName>
</protein>
<gene>
    <name evidence="1" type="ORF">C8D85_3488</name>
</gene>